<feature type="transmembrane region" description="Helical" evidence="6">
    <location>
        <begin position="153"/>
        <end position="171"/>
    </location>
</feature>
<dbReference type="PANTHER" id="PTHR42920:SF5">
    <property type="entry name" value="EAMA DOMAIN-CONTAINING PROTEIN"/>
    <property type="match status" value="1"/>
</dbReference>
<evidence type="ECO:0000259" key="7">
    <source>
        <dbReference type="Pfam" id="PF00892"/>
    </source>
</evidence>
<feature type="transmembrane region" description="Helical" evidence="6">
    <location>
        <begin position="73"/>
        <end position="93"/>
    </location>
</feature>
<dbReference type="InterPro" id="IPR051258">
    <property type="entry name" value="Diverse_Substrate_Transporter"/>
</dbReference>
<dbReference type="AlphaFoldDB" id="A0A0F9QVY5"/>
<sequence>MVEHEQPHFSPKRKITAIFLLILTTILWGSSFIITKNLTEEVPIFQYLGFRFLIAFLGFIPFFPRLRNLNTRVLGMAVITGLLYFFGMVFQTFGLQSTSTTAGKAGFITGLSTVMVPFISWLMYKKHINIYVWVAVVLSTLGMVIILVEKGLIFGDILVLICSFFWPFYIIYNDKFVRVSDIFLYSTVQVAVISASSFIGSLLVGEKYSFNIYSTSVWSILIYMGLGVVTLTFLFQNWSQQYQAPAQTAIIFTLEPVFAALFGFLIGNEILSLMGIIGFGLIFTAILITALKNY</sequence>
<dbReference type="EMBL" id="LAZR01001665">
    <property type="protein sequence ID" value="KKN41152.1"/>
    <property type="molecule type" value="Genomic_DNA"/>
</dbReference>
<dbReference type="Pfam" id="PF00892">
    <property type="entry name" value="EamA"/>
    <property type="match status" value="2"/>
</dbReference>
<feature type="transmembrane region" description="Helical" evidence="6">
    <location>
        <begin position="130"/>
        <end position="147"/>
    </location>
</feature>
<evidence type="ECO:0000256" key="2">
    <source>
        <dbReference type="ARBA" id="ARBA00022475"/>
    </source>
</evidence>
<feature type="transmembrane region" description="Helical" evidence="6">
    <location>
        <begin position="247"/>
        <end position="266"/>
    </location>
</feature>
<keyword evidence="4 6" id="KW-1133">Transmembrane helix</keyword>
<feature type="transmembrane region" description="Helical" evidence="6">
    <location>
        <begin position="216"/>
        <end position="235"/>
    </location>
</feature>
<feature type="transmembrane region" description="Helical" evidence="6">
    <location>
        <begin position="183"/>
        <end position="204"/>
    </location>
</feature>
<evidence type="ECO:0000256" key="1">
    <source>
        <dbReference type="ARBA" id="ARBA00004651"/>
    </source>
</evidence>
<name>A0A0F9QVY5_9ZZZZ</name>
<dbReference type="GO" id="GO:0005886">
    <property type="term" value="C:plasma membrane"/>
    <property type="evidence" value="ECO:0007669"/>
    <property type="project" value="UniProtKB-SubCell"/>
</dbReference>
<organism evidence="8">
    <name type="scientific">marine sediment metagenome</name>
    <dbReference type="NCBI Taxonomy" id="412755"/>
    <lineage>
        <taxon>unclassified sequences</taxon>
        <taxon>metagenomes</taxon>
        <taxon>ecological metagenomes</taxon>
    </lineage>
</organism>
<proteinExistence type="predicted"/>
<keyword evidence="2" id="KW-1003">Cell membrane</keyword>
<evidence type="ECO:0000256" key="3">
    <source>
        <dbReference type="ARBA" id="ARBA00022692"/>
    </source>
</evidence>
<feature type="transmembrane region" description="Helical" evidence="6">
    <location>
        <begin position="47"/>
        <end position="66"/>
    </location>
</feature>
<feature type="domain" description="EamA" evidence="7">
    <location>
        <begin position="16"/>
        <end position="147"/>
    </location>
</feature>
<feature type="transmembrane region" description="Helical" evidence="6">
    <location>
        <begin position="105"/>
        <end position="123"/>
    </location>
</feature>
<accession>A0A0F9QVY5</accession>
<comment type="caution">
    <text evidence="8">The sequence shown here is derived from an EMBL/GenBank/DDBJ whole genome shotgun (WGS) entry which is preliminary data.</text>
</comment>
<feature type="transmembrane region" description="Helical" evidence="6">
    <location>
        <begin position="15"/>
        <end position="35"/>
    </location>
</feature>
<dbReference type="InterPro" id="IPR037185">
    <property type="entry name" value="EmrE-like"/>
</dbReference>
<dbReference type="PANTHER" id="PTHR42920">
    <property type="entry name" value="OS03G0707200 PROTEIN-RELATED"/>
    <property type="match status" value="1"/>
</dbReference>
<evidence type="ECO:0000256" key="4">
    <source>
        <dbReference type="ARBA" id="ARBA00022989"/>
    </source>
</evidence>
<gene>
    <name evidence="8" type="ORF">LCGC14_0726100</name>
</gene>
<evidence type="ECO:0000256" key="5">
    <source>
        <dbReference type="ARBA" id="ARBA00023136"/>
    </source>
</evidence>
<feature type="domain" description="EamA" evidence="7">
    <location>
        <begin position="154"/>
        <end position="289"/>
    </location>
</feature>
<evidence type="ECO:0000313" key="8">
    <source>
        <dbReference type="EMBL" id="KKN41152.1"/>
    </source>
</evidence>
<dbReference type="InterPro" id="IPR000620">
    <property type="entry name" value="EamA_dom"/>
</dbReference>
<keyword evidence="3 6" id="KW-0812">Transmembrane</keyword>
<reference evidence="8" key="1">
    <citation type="journal article" date="2015" name="Nature">
        <title>Complex archaea that bridge the gap between prokaryotes and eukaryotes.</title>
        <authorList>
            <person name="Spang A."/>
            <person name="Saw J.H."/>
            <person name="Jorgensen S.L."/>
            <person name="Zaremba-Niedzwiedzka K."/>
            <person name="Martijn J."/>
            <person name="Lind A.E."/>
            <person name="van Eijk R."/>
            <person name="Schleper C."/>
            <person name="Guy L."/>
            <person name="Ettema T.J."/>
        </authorList>
    </citation>
    <scope>NUCLEOTIDE SEQUENCE</scope>
</reference>
<dbReference type="SUPFAM" id="SSF103481">
    <property type="entry name" value="Multidrug resistance efflux transporter EmrE"/>
    <property type="match status" value="2"/>
</dbReference>
<feature type="transmembrane region" description="Helical" evidence="6">
    <location>
        <begin position="272"/>
        <end position="291"/>
    </location>
</feature>
<protein>
    <recommendedName>
        <fullName evidence="7">EamA domain-containing protein</fullName>
    </recommendedName>
</protein>
<comment type="subcellular location">
    <subcellularLocation>
        <location evidence="1">Cell membrane</location>
        <topology evidence="1">Multi-pass membrane protein</topology>
    </subcellularLocation>
</comment>
<evidence type="ECO:0000256" key="6">
    <source>
        <dbReference type="SAM" id="Phobius"/>
    </source>
</evidence>
<keyword evidence="5 6" id="KW-0472">Membrane</keyword>